<proteinExistence type="predicted"/>
<evidence type="ECO:0000313" key="2">
    <source>
        <dbReference type="Proteomes" id="UP000007484"/>
    </source>
</evidence>
<accession>F0QRF0</accession>
<dbReference type="STRING" id="768700.MSU_0537"/>
<dbReference type="RefSeq" id="WP_013609928.1">
    <property type="nucleotide sequence ID" value="NC_015155.1"/>
</dbReference>
<keyword evidence="2" id="KW-1185">Reference proteome</keyword>
<reference evidence="1 2" key="1">
    <citation type="journal article" date="2011" name="J. Bacteriol.">
        <title>Complete genome sequences of two hemotropic Mycoplasmas, Mycoplasma haemofelis strain Ohio2 and Mycoplasma suis strain Illinois.</title>
        <authorList>
            <person name="Messick J.B."/>
            <person name="Santos A.P."/>
            <person name="Guimaraes A.M."/>
        </authorList>
    </citation>
    <scope>NUCLEOTIDE SEQUENCE [LARGE SCALE GENOMIC DNA]</scope>
    <source>
        <strain evidence="1 2">Illinois</strain>
    </source>
</reference>
<dbReference type="AlphaFoldDB" id="F0QRF0"/>
<dbReference type="EMBL" id="CP002525">
    <property type="protein sequence ID" value="ADX98070.1"/>
    <property type="molecule type" value="Genomic_DNA"/>
</dbReference>
<protein>
    <submittedName>
        <fullName evidence="1">Uncharacterized protein</fullName>
    </submittedName>
</protein>
<name>F0QRF0_MYCSL</name>
<sequence>MKLMNGVIAGILGGSSLVGASWGGYEVINKKANSKEREKRDSDSREEKEFKWEKQRYKYLLEVATHNTCIQKGVSPWDDETWWKKSTPCYFWSNTRDSRKRFLEESEIGLRGSWEEISAYLASKGYWKDQGEGKYKATIVGGGWSKKVKNNEKEILLFSAKKLIHWEMEKWKLFVKNLKKMSRKEDDIDSFGQSR</sequence>
<dbReference type="KEGG" id="mss:MSU_0537"/>
<dbReference type="Proteomes" id="UP000007484">
    <property type="component" value="Chromosome"/>
</dbReference>
<evidence type="ECO:0000313" key="1">
    <source>
        <dbReference type="EMBL" id="ADX98070.1"/>
    </source>
</evidence>
<organism evidence="1 2">
    <name type="scientific">Mycoplasma suis (strain Illinois)</name>
    <dbReference type="NCBI Taxonomy" id="768700"/>
    <lineage>
        <taxon>Bacteria</taxon>
        <taxon>Bacillati</taxon>
        <taxon>Mycoplasmatota</taxon>
        <taxon>Mollicutes</taxon>
        <taxon>Mycoplasmataceae</taxon>
        <taxon>Mycoplasma</taxon>
    </lineage>
</organism>
<dbReference type="HOGENOM" id="CLU_1401149_0_0_14"/>
<gene>
    <name evidence="1" type="ordered locus">MSU_0537</name>
</gene>